<organism evidence="5 6">
    <name type="scientific">Lentilactobacillus parafarraginis DSM 18390 = JCM 14109</name>
    <dbReference type="NCBI Taxonomy" id="1423786"/>
    <lineage>
        <taxon>Bacteria</taxon>
        <taxon>Bacillati</taxon>
        <taxon>Bacillota</taxon>
        <taxon>Bacilli</taxon>
        <taxon>Lactobacillales</taxon>
        <taxon>Lactobacillaceae</taxon>
        <taxon>Lentilactobacillus</taxon>
    </lineage>
</organism>
<sequence length="358" mass="41894">MGDLIGIAITFQTFGDYIRHRLILSLLVYLVTISDIGLEVSTMLFSTFTIEKPLLYYKGGEFIANGPWRHRRMYHKGDYEMILCIKGPIYLQIGDRREALNAHEVLLVPPFTPMFGYQDSQGSVDFYWLHFFSQHREDTFESEEDEVVSEVKTNKNAKRKIYLPMKFKLVDYEEATILIHQILSIHNELSFIEERDYLVSALLIQLYKSYFNKSKSDEDSSRISYMKEWIRANMSSTLTVAEIADRVHLNPDYLTRLFKHYTGMTTLQYLNHVKIEVATLLLIRTEMPIKQIAFNSYFNDPKVFMRRFKSSVGLSPSEYRKSYNLIHLNNPHVDPQIPIPKRIADSIDYIPENGDIPE</sequence>
<dbReference type="Pfam" id="PF02311">
    <property type="entry name" value="AraC_binding"/>
    <property type="match status" value="1"/>
</dbReference>
<keyword evidence="3" id="KW-0804">Transcription</keyword>
<evidence type="ECO:0000259" key="4">
    <source>
        <dbReference type="PROSITE" id="PS01124"/>
    </source>
</evidence>
<protein>
    <submittedName>
        <fullName evidence="5">AraC family transcriptional regulator</fullName>
    </submittedName>
</protein>
<keyword evidence="1" id="KW-0805">Transcription regulation</keyword>
<dbReference type="Gene3D" id="1.10.10.60">
    <property type="entry name" value="Homeodomain-like"/>
    <property type="match status" value="2"/>
</dbReference>
<evidence type="ECO:0000256" key="2">
    <source>
        <dbReference type="ARBA" id="ARBA00023125"/>
    </source>
</evidence>
<dbReference type="InterPro" id="IPR037923">
    <property type="entry name" value="HTH-like"/>
</dbReference>
<proteinExistence type="predicted"/>
<feature type="domain" description="HTH araC/xylS-type" evidence="4">
    <location>
        <begin position="224"/>
        <end position="322"/>
    </location>
</feature>
<evidence type="ECO:0000313" key="6">
    <source>
        <dbReference type="Proteomes" id="UP000051010"/>
    </source>
</evidence>
<dbReference type="GO" id="GO:0043565">
    <property type="term" value="F:sequence-specific DNA binding"/>
    <property type="evidence" value="ECO:0007669"/>
    <property type="project" value="InterPro"/>
</dbReference>
<dbReference type="AlphaFoldDB" id="A0A0R1YZB4"/>
<dbReference type="PANTHER" id="PTHR43280:SF2">
    <property type="entry name" value="HTH-TYPE TRANSCRIPTIONAL REGULATOR EXSA"/>
    <property type="match status" value="1"/>
</dbReference>
<dbReference type="SUPFAM" id="SSF46689">
    <property type="entry name" value="Homeodomain-like"/>
    <property type="match status" value="2"/>
</dbReference>
<dbReference type="InterPro" id="IPR018060">
    <property type="entry name" value="HTH_AraC"/>
</dbReference>
<name>A0A0R1YZB4_9LACO</name>
<dbReference type="EMBL" id="AZFZ01000018">
    <property type="protein sequence ID" value="KRM44172.1"/>
    <property type="molecule type" value="Genomic_DNA"/>
</dbReference>
<dbReference type="GO" id="GO:0003700">
    <property type="term" value="F:DNA-binding transcription factor activity"/>
    <property type="evidence" value="ECO:0007669"/>
    <property type="project" value="InterPro"/>
</dbReference>
<dbReference type="CDD" id="cd02208">
    <property type="entry name" value="cupin_RmlC-like"/>
    <property type="match status" value="1"/>
</dbReference>
<evidence type="ECO:0000256" key="3">
    <source>
        <dbReference type="ARBA" id="ARBA00023163"/>
    </source>
</evidence>
<evidence type="ECO:0000313" key="5">
    <source>
        <dbReference type="EMBL" id="KRM44172.1"/>
    </source>
</evidence>
<dbReference type="PATRIC" id="fig|1423786.4.peg.803"/>
<dbReference type="SUPFAM" id="SSF51215">
    <property type="entry name" value="Regulatory protein AraC"/>
    <property type="match status" value="1"/>
</dbReference>
<dbReference type="Pfam" id="PF12833">
    <property type="entry name" value="HTH_18"/>
    <property type="match status" value="1"/>
</dbReference>
<dbReference type="Proteomes" id="UP000051010">
    <property type="component" value="Unassembled WGS sequence"/>
</dbReference>
<comment type="caution">
    <text evidence="5">The sequence shown here is derived from an EMBL/GenBank/DDBJ whole genome shotgun (WGS) entry which is preliminary data.</text>
</comment>
<reference evidence="5 6" key="1">
    <citation type="journal article" date="2015" name="Genome Announc.">
        <title>Expanding the biotechnology potential of lactobacilli through comparative genomics of 213 strains and associated genera.</title>
        <authorList>
            <person name="Sun Z."/>
            <person name="Harris H.M."/>
            <person name="McCann A."/>
            <person name="Guo C."/>
            <person name="Argimon S."/>
            <person name="Zhang W."/>
            <person name="Yang X."/>
            <person name="Jeffery I.B."/>
            <person name="Cooney J.C."/>
            <person name="Kagawa T.F."/>
            <person name="Liu W."/>
            <person name="Song Y."/>
            <person name="Salvetti E."/>
            <person name="Wrobel A."/>
            <person name="Rasinkangas P."/>
            <person name="Parkhill J."/>
            <person name="Rea M.C."/>
            <person name="O'Sullivan O."/>
            <person name="Ritari J."/>
            <person name="Douillard F.P."/>
            <person name="Paul Ross R."/>
            <person name="Yang R."/>
            <person name="Briner A.E."/>
            <person name="Felis G.E."/>
            <person name="de Vos W.M."/>
            <person name="Barrangou R."/>
            <person name="Klaenhammer T.R."/>
            <person name="Caufield P.W."/>
            <person name="Cui Y."/>
            <person name="Zhang H."/>
            <person name="O'Toole P.W."/>
        </authorList>
    </citation>
    <scope>NUCLEOTIDE SEQUENCE [LARGE SCALE GENOMIC DNA]</scope>
    <source>
        <strain evidence="5 6">DSM 18390</strain>
    </source>
</reference>
<keyword evidence="2" id="KW-0238">DNA-binding</keyword>
<dbReference type="InterPro" id="IPR003313">
    <property type="entry name" value="AraC-bd"/>
</dbReference>
<accession>A0A0R1YZB4</accession>
<dbReference type="InterPro" id="IPR009057">
    <property type="entry name" value="Homeodomain-like_sf"/>
</dbReference>
<gene>
    <name evidence="5" type="ORF">FD47_GL000760</name>
</gene>
<dbReference type="PANTHER" id="PTHR43280">
    <property type="entry name" value="ARAC-FAMILY TRANSCRIPTIONAL REGULATOR"/>
    <property type="match status" value="1"/>
</dbReference>
<dbReference type="SMART" id="SM00342">
    <property type="entry name" value="HTH_ARAC"/>
    <property type="match status" value="1"/>
</dbReference>
<evidence type="ECO:0000256" key="1">
    <source>
        <dbReference type="ARBA" id="ARBA00023015"/>
    </source>
</evidence>
<dbReference type="PROSITE" id="PS01124">
    <property type="entry name" value="HTH_ARAC_FAMILY_2"/>
    <property type="match status" value="1"/>
</dbReference>